<gene>
    <name evidence="2" type="ORF">LODBEIA_P07400</name>
</gene>
<reference evidence="2 3" key="1">
    <citation type="submission" date="2024-03" db="EMBL/GenBank/DDBJ databases">
        <authorList>
            <person name="Brejova B."/>
        </authorList>
    </citation>
    <scope>NUCLEOTIDE SEQUENCE [LARGE SCALE GENOMIC DNA]</scope>
    <source>
        <strain evidence="2 3">CBS 14171</strain>
    </source>
</reference>
<dbReference type="Proteomes" id="UP001497383">
    <property type="component" value="Chromosome 1"/>
</dbReference>
<evidence type="ECO:0000256" key="1">
    <source>
        <dbReference type="SAM" id="MobiDB-lite"/>
    </source>
</evidence>
<dbReference type="EMBL" id="OZ022405">
    <property type="protein sequence ID" value="CAK9436182.1"/>
    <property type="molecule type" value="Genomic_DNA"/>
</dbReference>
<organism evidence="2 3">
    <name type="scientific">Lodderomyces beijingensis</name>
    <dbReference type="NCBI Taxonomy" id="1775926"/>
    <lineage>
        <taxon>Eukaryota</taxon>
        <taxon>Fungi</taxon>
        <taxon>Dikarya</taxon>
        <taxon>Ascomycota</taxon>
        <taxon>Saccharomycotina</taxon>
        <taxon>Pichiomycetes</taxon>
        <taxon>Debaryomycetaceae</taxon>
        <taxon>Candida/Lodderomyces clade</taxon>
        <taxon>Lodderomyces</taxon>
    </lineage>
</organism>
<dbReference type="GeneID" id="92205936"/>
<protein>
    <submittedName>
        <fullName evidence="2">Uncharacterized protein</fullName>
    </submittedName>
</protein>
<name>A0ABP0ZHD4_9ASCO</name>
<accession>A0ABP0ZHD4</accession>
<evidence type="ECO:0000313" key="3">
    <source>
        <dbReference type="Proteomes" id="UP001497383"/>
    </source>
</evidence>
<sequence length="101" mass="10817">MIGAKPERQRSGEISPIDKRTQHEETTAFNVGDVPVAVWRECLAGGLVVACGASEERGDDLVAPARPRYSKGRPQSGGSPPQNFAHLLPWVSPILILGSTQ</sequence>
<keyword evidence="3" id="KW-1185">Reference proteome</keyword>
<proteinExistence type="predicted"/>
<evidence type="ECO:0000313" key="2">
    <source>
        <dbReference type="EMBL" id="CAK9436182.1"/>
    </source>
</evidence>
<dbReference type="RefSeq" id="XP_066827678.1">
    <property type="nucleotide sequence ID" value="XM_066976694.1"/>
</dbReference>
<feature type="region of interest" description="Disordered" evidence="1">
    <location>
        <begin position="56"/>
        <end position="84"/>
    </location>
</feature>
<feature type="region of interest" description="Disordered" evidence="1">
    <location>
        <begin position="1"/>
        <end position="26"/>
    </location>
</feature>